<dbReference type="VEuPathDB" id="FungiDB:PPTG_21019"/>
<accession>W2R845</accession>
<dbReference type="RefSeq" id="XP_008893719.1">
    <property type="nucleotide sequence ID" value="XM_008895471.1"/>
</dbReference>
<dbReference type="GeneID" id="20189618"/>
<protein>
    <submittedName>
        <fullName evidence="1">Uncharacterized protein</fullName>
    </submittedName>
</protein>
<evidence type="ECO:0000313" key="2">
    <source>
        <dbReference type="Proteomes" id="UP000018817"/>
    </source>
</evidence>
<dbReference type="AlphaFoldDB" id="W2R845"/>
<dbReference type="OrthoDB" id="121647at2759"/>
<organism evidence="1 2">
    <name type="scientific">Phytophthora nicotianae (strain INRA-310)</name>
    <name type="common">Phytophthora parasitica</name>
    <dbReference type="NCBI Taxonomy" id="761204"/>
    <lineage>
        <taxon>Eukaryota</taxon>
        <taxon>Sar</taxon>
        <taxon>Stramenopiles</taxon>
        <taxon>Oomycota</taxon>
        <taxon>Peronosporomycetes</taxon>
        <taxon>Peronosporales</taxon>
        <taxon>Peronosporaceae</taxon>
        <taxon>Phytophthora</taxon>
    </lineage>
</organism>
<dbReference type="OMA" id="YMDEANF"/>
<reference evidence="2" key="1">
    <citation type="submission" date="2011-12" db="EMBL/GenBank/DDBJ databases">
        <authorList>
            <consortium name="The Broad Institute Genome Sequencing Platform"/>
            <person name="Russ C."/>
            <person name="Tyler B."/>
            <person name="Panabieres F."/>
            <person name="Shan W."/>
            <person name="Tripathy S."/>
            <person name="Grunwald N."/>
            <person name="Machado M."/>
            <person name="Young S.K."/>
            <person name="Zeng Q."/>
            <person name="Gargeya S."/>
            <person name="Fitzgerald M."/>
            <person name="Haas B."/>
            <person name="Abouelleil A."/>
            <person name="Alvarado L."/>
            <person name="Arachchi H.M."/>
            <person name="Berlin A."/>
            <person name="Chapman S.B."/>
            <person name="Gearin G."/>
            <person name="Goldberg J."/>
            <person name="Griggs A."/>
            <person name="Gujja S."/>
            <person name="Hansen M."/>
            <person name="Heiman D."/>
            <person name="Howarth C."/>
            <person name="Larimer J."/>
            <person name="Lui A."/>
            <person name="MacDonald P.J.P."/>
            <person name="McCowen C."/>
            <person name="Montmayeur A."/>
            <person name="Murphy C."/>
            <person name="Neiman D."/>
            <person name="Pearson M."/>
            <person name="Priest M."/>
            <person name="Roberts A."/>
            <person name="Saif S."/>
            <person name="Shea T."/>
            <person name="Sisk P."/>
            <person name="Stolte C."/>
            <person name="Sykes S."/>
            <person name="Wortman J."/>
            <person name="Nusbaum C."/>
            <person name="Birren B."/>
        </authorList>
    </citation>
    <scope>NUCLEOTIDE SEQUENCE [LARGE SCALE GENOMIC DNA]</scope>
    <source>
        <strain evidence="2">INRA-310</strain>
    </source>
</reference>
<name>W2R845_PHYN3</name>
<dbReference type="Proteomes" id="UP000018817">
    <property type="component" value="Unassembled WGS sequence"/>
</dbReference>
<sequence>MDLRGFDKSTNPNFRIPVKYARYAIATKLRVVETTRNDKLRDDRDLTLSQLGDMLEHGAGLRVTADGKNHVDGACLTMKQLHQKPQYMNTMANKFKRHE</sequence>
<evidence type="ECO:0000313" key="1">
    <source>
        <dbReference type="EMBL" id="ETN20859.1"/>
    </source>
</evidence>
<gene>
    <name evidence="1" type="ORF">PPTG_21019</name>
</gene>
<proteinExistence type="predicted"/>
<reference evidence="1 2" key="2">
    <citation type="submission" date="2013-11" db="EMBL/GenBank/DDBJ databases">
        <title>The Genome Sequence of Phytophthora parasitica INRA-310.</title>
        <authorList>
            <consortium name="The Broad Institute Genomics Platform"/>
            <person name="Russ C."/>
            <person name="Tyler B."/>
            <person name="Panabieres F."/>
            <person name="Shan W."/>
            <person name="Tripathy S."/>
            <person name="Grunwald N."/>
            <person name="Machado M."/>
            <person name="Johnson C.S."/>
            <person name="Arredondo F."/>
            <person name="Hong C."/>
            <person name="Coffey M."/>
            <person name="Young S.K."/>
            <person name="Zeng Q."/>
            <person name="Gargeya S."/>
            <person name="Fitzgerald M."/>
            <person name="Abouelleil A."/>
            <person name="Alvarado L."/>
            <person name="Chapman S.B."/>
            <person name="Gainer-Dewar J."/>
            <person name="Goldberg J."/>
            <person name="Griggs A."/>
            <person name="Gujja S."/>
            <person name="Hansen M."/>
            <person name="Howarth C."/>
            <person name="Imamovic A."/>
            <person name="Ireland A."/>
            <person name="Larimer J."/>
            <person name="McCowan C."/>
            <person name="Murphy C."/>
            <person name="Pearson M."/>
            <person name="Poon T.W."/>
            <person name="Priest M."/>
            <person name="Roberts A."/>
            <person name="Saif S."/>
            <person name="Shea T."/>
            <person name="Sykes S."/>
            <person name="Wortman J."/>
            <person name="Nusbaum C."/>
            <person name="Birren B."/>
        </authorList>
    </citation>
    <scope>NUCLEOTIDE SEQUENCE [LARGE SCALE GENOMIC DNA]</scope>
    <source>
        <strain evidence="1 2">INRA-310</strain>
    </source>
</reference>
<dbReference type="STRING" id="761204.W2R845"/>
<dbReference type="EMBL" id="KI669563">
    <property type="protein sequence ID" value="ETN20859.1"/>
    <property type="molecule type" value="Genomic_DNA"/>
</dbReference>